<dbReference type="HAMAP" id="MF_00137">
    <property type="entry name" value="SAICAR_synth"/>
    <property type="match status" value="1"/>
</dbReference>
<evidence type="ECO:0000256" key="6">
    <source>
        <dbReference type="ARBA" id="ARBA00022840"/>
    </source>
</evidence>
<dbReference type="PANTHER" id="PTHR43700">
    <property type="entry name" value="PHOSPHORIBOSYLAMINOIMIDAZOLE-SUCCINOCARBOXAMIDE SYNTHASE"/>
    <property type="match status" value="1"/>
</dbReference>
<gene>
    <name evidence="8" type="primary">purC</name>
    <name evidence="12" type="ORF">Airi01_076740</name>
</gene>
<dbReference type="GO" id="GO:0005737">
    <property type="term" value="C:cytoplasm"/>
    <property type="evidence" value="ECO:0007669"/>
    <property type="project" value="TreeGrafter"/>
</dbReference>
<evidence type="ECO:0000256" key="1">
    <source>
        <dbReference type="ARBA" id="ARBA00004672"/>
    </source>
</evidence>
<dbReference type="Gene3D" id="3.30.200.20">
    <property type="entry name" value="Phosphorylase Kinase, domain 1"/>
    <property type="match status" value="1"/>
</dbReference>
<keyword evidence="6 8" id="KW-0067">ATP-binding</keyword>
<dbReference type="AlphaFoldDB" id="A0A9W6RSJ9"/>
<feature type="compositionally biased region" description="Basic and acidic residues" evidence="9">
    <location>
        <begin position="556"/>
        <end position="574"/>
    </location>
</feature>
<reference evidence="12" key="1">
    <citation type="submission" date="2023-03" db="EMBL/GenBank/DDBJ databases">
        <title>Actinoallomurus iriomotensis NBRC 103681.</title>
        <authorList>
            <person name="Ichikawa N."/>
            <person name="Sato H."/>
            <person name="Tonouchi N."/>
        </authorList>
    </citation>
    <scope>NUCLEOTIDE SEQUENCE</scope>
    <source>
        <strain evidence="12">NBRC 103681</strain>
    </source>
</reference>
<name>A0A9W6RSJ9_9ACTN</name>
<evidence type="ECO:0000256" key="8">
    <source>
        <dbReference type="HAMAP-Rule" id="MF_00137"/>
    </source>
</evidence>
<dbReference type="InterPro" id="IPR018236">
    <property type="entry name" value="SAICAR_synthetase_CS"/>
</dbReference>
<evidence type="ECO:0000256" key="5">
    <source>
        <dbReference type="ARBA" id="ARBA00022755"/>
    </source>
</evidence>
<dbReference type="InterPro" id="IPR028923">
    <property type="entry name" value="SAICAR_synt/ADE2_N"/>
</dbReference>
<evidence type="ECO:0000256" key="3">
    <source>
        <dbReference type="ARBA" id="ARBA00022598"/>
    </source>
</evidence>
<dbReference type="NCBIfam" id="NF010568">
    <property type="entry name" value="PRK13961.1"/>
    <property type="match status" value="1"/>
</dbReference>
<evidence type="ECO:0000256" key="2">
    <source>
        <dbReference type="ARBA" id="ARBA00010190"/>
    </source>
</evidence>
<dbReference type="PANTHER" id="PTHR43700:SF1">
    <property type="entry name" value="PHOSPHORIBOSYLAMINOIMIDAZOLE-SUCCINOCARBOXAMIDE SYNTHASE"/>
    <property type="match status" value="1"/>
</dbReference>
<evidence type="ECO:0000256" key="7">
    <source>
        <dbReference type="ARBA" id="ARBA00048475"/>
    </source>
</evidence>
<feature type="compositionally biased region" description="Pro residues" evidence="9">
    <location>
        <begin position="635"/>
        <end position="646"/>
    </location>
</feature>
<dbReference type="EMBL" id="BSTJ01000011">
    <property type="protein sequence ID" value="GLY79407.1"/>
    <property type="molecule type" value="Genomic_DNA"/>
</dbReference>
<dbReference type="InterPro" id="IPR057746">
    <property type="entry name" value="CpnT-like_N"/>
</dbReference>
<dbReference type="GO" id="GO:0006189">
    <property type="term" value="P:'de novo' IMP biosynthetic process"/>
    <property type="evidence" value="ECO:0007669"/>
    <property type="project" value="UniProtKB-UniRule"/>
</dbReference>
<comment type="caution">
    <text evidence="12">The sequence shown here is derived from an EMBL/GenBank/DDBJ whole genome shotgun (WGS) entry which is preliminary data.</text>
</comment>
<protein>
    <recommendedName>
        <fullName evidence="8">Phosphoribosylaminoimidazole-succinocarboxamide synthase</fullName>
        <ecNumber evidence="8">6.3.2.6</ecNumber>
    </recommendedName>
    <alternativeName>
        <fullName evidence="8">SAICAR synthetase</fullName>
    </alternativeName>
</protein>
<evidence type="ECO:0000259" key="11">
    <source>
        <dbReference type="Pfam" id="PF25547"/>
    </source>
</evidence>
<dbReference type="GO" id="GO:0005524">
    <property type="term" value="F:ATP binding"/>
    <property type="evidence" value="ECO:0007669"/>
    <property type="project" value="UniProtKB-KW"/>
</dbReference>
<feature type="region of interest" description="Disordered" evidence="9">
    <location>
        <begin position="483"/>
        <end position="732"/>
    </location>
</feature>
<dbReference type="RefSeq" id="WP_285630798.1">
    <property type="nucleotide sequence ID" value="NZ_BSTJ01000011.1"/>
</dbReference>
<dbReference type="EC" id="6.3.2.6" evidence="8"/>
<feature type="domain" description="SAICAR synthetase/ADE2 N-terminal" evidence="10">
    <location>
        <begin position="753"/>
        <end position="1010"/>
    </location>
</feature>
<comment type="similarity">
    <text evidence="2 8">Belongs to the SAICAR synthetase family.</text>
</comment>
<dbReference type="Gene3D" id="3.30.470.20">
    <property type="entry name" value="ATP-grasp fold, B domain"/>
    <property type="match status" value="1"/>
</dbReference>
<keyword evidence="3 8" id="KW-0436">Ligase</keyword>
<evidence type="ECO:0000259" key="10">
    <source>
        <dbReference type="Pfam" id="PF01259"/>
    </source>
</evidence>
<evidence type="ECO:0000313" key="12">
    <source>
        <dbReference type="EMBL" id="GLY79407.1"/>
    </source>
</evidence>
<evidence type="ECO:0000256" key="9">
    <source>
        <dbReference type="SAM" id="MobiDB-lite"/>
    </source>
</evidence>
<keyword evidence="4 8" id="KW-0547">Nucleotide-binding</keyword>
<comment type="pathway">
    <text evidence="1 8">Purine metabolism; IMP biosynthesis via de novo pathway; 5-amino-1-(5-phospho-D-ribosyl)imidazole-4-carboxamide from 5-amino-1-(5-phospho-D-ribosyl)imidazole-4-carboxylate: step 1/2.</text>
</comment>
<proteinExistence type="inferred from homology"/>
<dbReference type="Pfam" id="PF01259">
    <property type="entry name" value="SAICAR_synt"/>
    <property type="match status" value="1"/>
</dbReference>
<sequence length="1051" mass="110564">MDGFAVVPEAWVGAAKGISQASDVLADGVDAFRLALGGGSPFGSDDLGRALFEGDSGAGASGFVGIRDGLLKDLAWTVNFLRGMAAGLVTSGEVYVEADGTLVDRLRGRRTRGAAVPSPRRGAAGVPESYVLKPVPQEMAVTTPAPPIWKQAVWILEAVGAGCSWPDGDLGGIESWREAARTMARVVGEVADLVGGHARRVSGSGEGAATEAFTSTARRVHGEAGLLESLAARCEHLAQYCEGGADAIVRARWQCLPSALFVVALMRYGAVLGGWAEAAVLPLIRLEGLALRIALGVIRQAALGLVYSAGLDGIGQLVRWDGFHPGELLGALWQGAFAGGLMGVADAGLPALAGRSPALTWLAHAMESPGAGGSATRFVVGGSVGTAAIATAGAVSGHGWDLEHAAETGFGMAFIGTGTELAGKAHQWFRARRSAAASPGGVSRWISPDGVLDNPDRMSPYPLRSKETGTGYDILGEVVAKDDGTVQSADRPADRMPRTELTATRPRDTSTAPGVGARQEENTGTVAAVGRPGGDTAEAHNDAEPNTIAAALSGREPADRGGHTGEPAAGERGEGTAVRPDPTWPESTEAARVDPARGEPTQDGSARAEPMPTADPADRPGDPPGPVTRASPENPGTPPPPPPEYRPPVRDTPTPPTDEPVHHGATNSADPGTPAAELSGKTPSGQDPTGHVPAALSSQPPETPARNHGDPGQLVAHEPPRGQDAISPVPEPHRNRSVAIASHLEIPGFRHVRSGKVREIFEPTIQATGHMDKSNPSGNFLLLLATDRLSAFDRSLNVHLPGKGVIQTAMTQFWLDRMSHLMPNHMLGWRASEIPTSAHPFIGRIMKIKTLDMIPIECVARGFLYGSALSEYSKKGAVAGYRLPSNLQSGDMLPEPLFTPSLKMSTGHDMNLTRGQAISLLGEGLYEKLRVFTMSAYEFAFNYAEKRGIFIADTKLEFGIGGKEVRLADEVFTPDSSRFWIASEWRPGKAPASLDKRYLREWLMNSSWDGISPNPPIPQSVISKTVESYHSAFQAITGMTIAQWQTNAETT</sequence>
<dbReference type="PROSITE" id="PS01058">
    <property type="entry name" value="SAICAR_SYNTHETASE_2"/>
    <property type="match status" value="1"/>
</dbReference>
<organism evidence="12 13">
    <name type="scientific">Actinoallomurus iriomotensis</name>
    <dbReference type="NCBI Taxonomy" id="478107"/>
    <lineage>
        <taxon>Bacteria</taxon>
        <taxon>Bacillati</taxon>
        <taxon>Actinomycetota</taxon>
        <taxon>Actinomycetes</taxon>
        <taxon>Streptosporangiales</taxon>
        <taxon>Thermomonosporaceae</taxon>
        <taxon>Actinoallomurus</taxon>
    </lineage>
</organism>
<comment type="catalytic activity">
    <reaction evidence="7 8">
        <text>5-amino-1-(5-phospho-D-ribosyl)imidazole-4-carboxylate + L-aspartate + ATP = (2S)-2-[5-amino-1-(5-phospho-beta-D-ribosyl)imidazole-4-carboxamido]succinate + ADP + phosphate + 2 H(+)</text>
        <dbReference type="Rhea" id="RHEA:22628"/>
        <dbReference type="ChEBI" id="CHEBI:15378"/>
        <dbReference type="ChEBI" id="CHEBI:29991"/>
        <dbReference type="ChEBI" id="CHEBI:30616"/>
        <dbReference type="ChEBI" id="CHEBI:43474"/>
        <dbReference type="ChEBI" id="CHEBI:58443"/>
        <dbReference type="ChEBI" id="CHEBI:77657"/>
        <dbReference type="ChEBI" id="CHEBI:456216"/>
        <dbReference type="EC" id="6.3.2.6"/>
    </reaction>
</comment>
<dbReference type="CDD" id="cd01414">
    <property type="entry name" value="SAICAR_synt_Sc"/>
    <property type="match status" value="1"/>
</dbReference>
<dbReference type="Pfam" id="PF25547">
    <property type="entry name" value="WXG100_2"/>
    <property type="match status" value="1"/>
</dbReference>
<feature type="domain" description="Outer membrane channel protein CpnT-like N-terminal" evidence="11">
    <location>
        <begin position="153"/>
        <end position="270"/>
    </location>
</feature>
<dbReference type="PROSITE" id="PS01057">
    <property type="entry name" value="SAICAR_SYNTHETASE_1"/>
    <property type="match status" value="1"/>
</dbReference>
<evidence type="ECO:0000313" key="13">
    <source>
        <dbReference type="Proteomes" id="UP001165135"/>
    </source>
</evidence>
<accession>A0A9W6RSJ9</accession>
<keyword evidence="5 8" id="KW-0658">Purine biosynthesis</keyword>
<dbReference type="Proteomes" id="UP001165135">
    <property type="component" value="Unassembled WGS sequence"/>
</dbReference>
<dbReference type="GO" id="GO:0004639">
    <property type="term" value="F:phosphoribosylaminoimidazolesuccinocarboxamide synthase activity"/>
    <property type="evidence" value="ECO:0007669"/>
    <property type="project" value="UniProtKB-UniRule"/>
</dbReference>
<evidence type="ECO:0000256" key="4">
    <source>
        <dbReference type="ARBA" id="ARBA00022741"/>
    </source>
</evidence>
<dbReference type="SUPFAM" id="SSF56104">
    <property type="entry name" value="SAICAR synthase-like"/>
    <property type="match status" value="1"/>
</dbReference>